<keyword evidence="2" id="KW-0472">Membrane</keyword>
<feature type="transmembrane region" description="Helical" evidence="2">
    <location>
        <begin position="56"/>
        <end position="81"/>
    </location>
</feature>
<protein>
    <submittedName>
        <fullName evidence="3">Uncharacterized protein</fullName>
    </submittedName>
</protein>
<comment type="caution">
    <text evidence="3">The sequence shown here is derived from an EMBL/GenBank/DDBJ whole genome shotgun (WGS) entry which is preliminary data.</text>
</comment>
<keyword evidence="4" id="KW-1185">Reference proteome</keyword>
<reference evidence="3 4" key="1">
    <citation type="journal article" date="2021" name="Int. J. Syst. Evol. Microbiol.">
        <title>Reticulibacter mediterranei gen. nov., sp. nov., within the new family Reticulibacteraceae fam. nov., and Ktedonospora formicarum gen. nov., sp. nov., Ktedonobacter robiniae sp. nov., Dictyobacter formicarum sp. nov. and Dictyobacter arantiisoli sp. nov., belonging to the class Ktedonobacteria.</title>
        <authorList>
            <person name="Yabe S."/>
            <person name="Zheng Y."/>
            <person name="Wang C.M."/>
            <person name="Sakai Y."/>
            <person name="Abe K."/>
            <person name="Yokota A."/>
            <person name="Donadio S."/>
            <person name="Cavaletti L."/>
            <person name="Monciardini P."/>
        </authorList>
    </citation>
    <scope>NUCLEOTIDE SEQUENCE [LARGE SCALE GENOMIC DNA]</scope>
    <source>
        <strain evidence="3 4">SOSP1-30</strain>
    </source>
</reference>
<feature type="compositionally biased region" description="Polar residues" evidence="1">
    <location>
        <begin position="1"/>
        <end position="14"/>
    </location>
</feature>
<dbReference type="RefSeq" id="WP_201369677.1">
    <property type="nucleotide sequence ID" value="NZ_BNJG01000001.1"/>
</dbReference>
<name>A0ABQ3UK86_9CHLR</name>
<dbReference type="EMBL" id="BNJG01000001">
    <property type="protein sequence ID" value="GHO52812.1"/>
    <property type="molecule type" value="Genomic_DNA"/>
</dbReference>
<accession>A0ABQ3UK86</accession>
<evidence type="ECO:0000313" key="4">
    <source>
        <dbReference type="Proteomes" id="UP000654345"/>
    </source>
</evidence>
<feature type="transmembrane region" description="Helical" evidence="2">
    <location>
        <begin position="87"/>
        <end position="107"/>
    </location>
</feature>
<evidence type="ECO:0000256" key="1">
    <source>
        <dbReference type="SAM" id="MobiDB-lite"/>
    </source>
</evidence>
<gene>
    <name evidence="3" type="ORF">KSB_12870</name>
</gene>
<proteinExistence type="predicted"/>
<evidence type="ECO:0000256" key="2">
    <source>
        <dbReference type="SAM" id="Phobius"/>
    </source>
</evidence>
<dbReference type="Proteomes" id="UP000654345">
    <property type="component" value="Unassembled WGS sequence"/>
</dbReference>
<sequence>MSTAPDNEQPQTEPQVEEDSASLEGEKKDASESEKAPSNAPRPFFPEDFEPSGGPLGCCLGSVIGLMTFLMLTVGLSLLITNQPIQHYSWLVPLSVLGAIVCGFIGWRIGKRVYREYDPPVIKQRPQRRARPRSKRA</sequence>
<organism evidence="3 4">
    <name type="scientific">Ktedonobacter robiniae</name>
    <dbReference type="NCBI Taxonomy" id="2778365"/>
    <lineage>
        <taxon>Bacteria</taxon>
        <taxon>Bacillati</taxon>
        <taxon>Chloroflexota</taxon>
        <taxon>Ktedonobacteria</taxon>
        <taxon>Ktedonobacterales</taxon>
        <taxon>Ktedonobacteraceae</taxon>
        <taxon>Ktedonobacter</taxon>
    </lineage>
</organism>
<evidence type="ECO:0000313" key="3">
    <source>
        <dbReference type="EMBL" id="GHO52812.1"/>
    </source>
</evidence>
<feature type="region of interest" description="Disordered" evidence="1">
    <location>
        <begin position="1"/>
        <end position="48"/>
    </location>
</feature>
<feature type="compositionally biased region" description="Basic and acidic residues" evidence="1">
    <location>
        <begin position="24"/>
        <end position="35"/>
    </location>
</feature>
<keyword evidence="2" id="KW-1133">Transmembrane helix</keyword>
<keyword evidence="2" id="KW-0812">Transmembrane</keyword>